<evidence type="ECO:0000256" key="5">
    <source>
        <dbReference type="ARBA" id="ARBA00023157"/>
    </source>
</evidence>
<comment type="similarity">
    <text evidence="1">Belongs to the peptidase S1 family. Snake venom subfamily.</text>
</comment>
<evidence type="ECO:0000256" key="2">
    <source>
        <dbReference type="ARBA" id="ARBA00022670"/>
    </source>
</evidence>
<dbReference type="GeneTree" id="ENSGT01020000230389"/>
<keyword evidence="4" id="KW-0720">Serine protease</keyword>
<reference evidence="7" key="4">
    <citation type="submission" date="2025-08" db="UniProtKB">
        <authorList>
            <consortium name="Ensembl"/>
        </authorList>
    </citation>
    <scope>IDENTIFICATION</scope>
</reference>
<dbReference type="AlphaFoldDB" id="A0A671EC48"/>
<reference evidence="8" key="3">
    <citation type="submission" date="2018-12" db="EMBL/GenBank/DDBJ databases">
        <title>G10K-VGP greater horseshoe bat female genome, primary haplotype.</title>
        <authorList>
            <person name="Teeling E."/>
            <person name="Myers G."/>
            <person name="Vernes S."/>
            <person name="Pippel M."/>
            <person name="Winkler S."/>
            <person name="Fedrigo O."/>
            <person name="Rhie A."/>
            <person name="Koren S."/>
            <person name="Phillippy A."/>
            <person name="Lewin H."/>
            <person name="Damas J."/>
            <person name="Howe K."/>
            <person name="Mountcastle J."/>
            <person name="Jarvis E.D."/>
        </authorList>
    </citation>
    <scope>NUCLEOTIDE SEQUENCE [LARGE SCALE GENOMIC DNA]</scope>
</reference>
<dbReference type="Pfam" id="PF00089">
    <property type="entry name" value="Trypsin"/>
    <property type="match status" value="1"/>
</dbReference>
<dbReference type="GO" id="GO:0006508">
    <property type="term" value="P:proteolysis"/>
    <property type="evidence" value="ECO:0007669"/>
    <property type="project" value="UniProtKB-KW"/>
</dbReference>
<dbReference type="PANTHER" id="PTHR24271:SF45">
    <property type="entry name" value="KALLIKREIN-7"/>
    <property type="match status" value="1"/>
</dbReference>
<name>A0A671EC48_RHIFE</name>
<accession>A0A671EC48</accession>
<evidence type="ECO:0000256" key="4">
    <source>
        <dbReference type="ARBA" id="ARBA00022825"/>
    </source>
</evidence>
<sequence>MGYCSSLSVGVCPFSRSLRHLTGSSSLPHPVTLPSQLMCTDVNLISFQDCREVYKDQLKKSMLCAGLPNSNSDSCKGDSGGPLTCNGTLQGLVSWGTFPCGQPNDPGVYTQVCTFVDWIKETMRNHR</sequence>
<dbReference type="FunFam" id="2.40.10.10:FF:000010">
    <property type="entry name" value="Kallikrein related peptidase 11"/>
    <property type="match status" value="1"/>
</dbReference>
<organism evidence="7 8">
    <name type="scientific">Rhinolophus ferrumequinum</name>
    <name type="common">Greater horseshoe bat</name>
    <dbReference type="NCBI Taxonomy" id="59479"/>
    <lineage>
        <taxon>Eukaryota</taxon>
        <taxon>Metazoa</taxon>
        <taxon>Chordata</taxon>
        <taxon>Craniata</taxon>
        <taxon>Vertebrata</taxon>
        <taxon>Euteleostomi</taxon>
        <taxon>Mammalia</taxon>
        <taxon>Eutheria</taxon>
        <taxon>Laurasiatheria</taxon>
        <taxon>Chiroptera</taxon>
        <taxon>Yinpterochiroptera</taxon>
        <taxon>Rhinolophoidea</taxon>
        <taxon>Rhinolophidae</taxon>
        <taxon>Rhinolophinae</taxon>
        <taxon>Rhinolophus</taxon>
    </lineage>
</organism>
<dbReference type="InParanoid" id="A0A671EC48"/>
<evidence type="ECO:0000256" key="1">
    <source>
        <dbReference type="ARBA" id="ARBA00009228"/>
    </source>
</evidence>
<dbReference type="InterPro" id="IPR009003">
    <property type="entry name" value="Peptidase_S1_PA"/>
</dbReference>
<dbReference type="GO" id="GO:0030141">
    <property type="term" value="C:secretory granule"/>
    <property type="evidence" value="ECO:0007669"/>
    <property type="project" value="TreeGrafter"/>
</dbReference>
<proteinExistence type="inferred from homology"/>
<reference evidence="7 8" key="1">
    <citation type="journal article" date="2015" name="Annu Rev Anim Biosci">
        <title>The Genome 10K Project: a way forward.</title>
        <authorList>
            <person name="Koepfli K.P."/>
            <person name="Paten B."/>
            <person name="O'Brien S.J."/>
            <person name="Koepfli K.P."/>
            <person name="Paten B."/>
            <person name="Antunes A."/>
            <person name="Belov K."/>
            <person name="Bustamante C."/>
            <person name="Castoe T.A."/>
            <person name="Clawson H."/>
            <person name="Crawford A.J."/>
            <person name="Diekhans M."/>
            <person name="Distel D."/>
            <person name="Durbin R."/>
            <person name="Earl D."/>
            <person name="Fujita M.K."/>
            <person name="Gamble T."/>
            <person name="Georges A."/>
            <person name="Gemmell N."/>
            <person name="Gilbert M.T."/>
            <person name="Graves J.M."/>
            <person name="Green R.E."/>
            <person name="Hickey G."/>
            <person name="Jarvis E.D."/>
            <person name="Johnson W."/>
            <person name="Komissarov A."/>
            <person name="Korf I."/>
            <person name="Kuhn R."/>
            <person name="Larkin D.M."/>
            <person name="Lewin H."/>
            <person name="Lopez J.V."/>
            <person name="Ma J."/>
            <person name="Marques-Bonet T."/>
            <person name="Miller W."/>
            <person name="Murphy R."/>
            <person name="Pevzner P."/>
            <person name="Shapiro B."/>
            <person name="Steiner C."/>
            <person name="Tamazian G."/>
            <person name="Venkatesh B."/>
            <person name="Wang J."/>
            <person name="Wayne R."/>
            <person name="Wiley E."/>
            <person name="Yang H."/>
            <person name="Zhang G."/>
            <person name="Haussler D."/>
            <person name="Ryder O."/>
            <person name="O'Brien S.J."/>
        </authorList>
    </citation>
    <scope>NUCLEOTIDE SEQUENCE</scope>
</reference>
<keyword evidence="2" id="KW-0645">Protease</keyword>
<dbReference type="GO" id="GO:0004252">
    <property type="term" value="F:serine-type endopeptidase activity"/>
    <property type="evidence" value="ECO:0007669"/>
    <property type="project" value="InterPro"/>
</dbReference>
<keyword evidence="8" id="KW-1185">Reference proteome</keyword>
<reference evidence="7 8" key="2">
    <citation type="journal article" date="2018" name="Annu Rev Anim Biosci">
        <title>Bat Biology, Genomes, and the Bat1K Project: To Generate Chromosome-Level Genomes for All Living Bat Species.</title>
        <authorList>
            <person name="Teeling E.C."/>
            <person name="Vernes S.C."/>
            <person name="Davalos L.M."/>
            <person name="Ray D.A."/>
            <person name="Gilbert M.T.P."/>
            <person name="Myers E."/>
        </authorList>
    </citation>
    <scope>NUCLEOTIDE SEQUENCE</scope>
</reference>
<dbReference type="PROSITE" id="PS50240">
    <property type="entry name" value="TRYPSIN_DOM"/>
    <property type="match status" value="1"/>
</dbReference>
<evidence type="ECO:0000313" key="7">
    <source>
        <dbReference type="Ensembl" id="ENSRFEP00010010849.1"/>
    </source>
</evidence>
<feature type="domain" description="Peptidase S1" evidence="6">
    <location>
        <begin position="1"/>
        <end position="124"/>
    </location>
</feature>
<evidence type="ECO:0000256" key="3">
    <source>
        <dbReference type="ARBA" id="ARBA00022801"/>
    </source>
</evidence>
<keyword evidence="5" id="KW-1015">Disulfide bond</keyword>
<dbReference type="Ensembl" id="ENSRFET00010011860.1">
    <property type="protein sequence ID" value="ENSRFEP00010010849.1"/>
    <property type="gene ID" value="ENSRFEG00010007350.1"/>
</dbReference>
<dbReference type="PROSITE" id="PS00135">
    <property type="entry name" value="TRYPSIN_SER"/>
    <property type="match status" value="1"/>
</dbReference>
<dbReference type="Gene3D" id="2.40.10.10">
    <property type="entry name" value="Trypsin-like serine proteases"/>
    <property type="match status" value="1"/>
</dbReference>
<dbReference type="InterPro" id="IPR033116">
    <property type="entry name" value="TRYPSIN_SER"/>
</dbReference>
<dbReference type="OMA" id="GWGWTKY"/>
<dbReference type="SMART" id="SM00020">
    <property type="entry name" value="Tryp_SPc"/>
    <property type="match status" value="1"/>
</dbReference>
<dbReference type="Proteomes" id="UP000472240">
    <property type="component" value="Chromosome 15"/>
</dbReference>
<dbReference type="PANTHER" id="PTHR24271">
    <property type="entry name" value="KALLIKREIN-RELATED"/>
    <property type="match status" value="1"/>
</dbReference>
<dbReference type="GO" id="GO:0002803">
    <property type="term" value="P:positive regulation of antibacterial peptide production"/>
    <property type="evidence" value="ECO:0007669"/>
    <property type="project" value="TreeGrafter"/>
</dbReference>
<evidence type="ECO:0000313" key="8">
    <source>
        <dbReference type="Proteomes" id="UP000472240"/>
    </source>
</evidence>
<dbReference type="InterPro" id="IPR001254">
    <property type="entry name" value="Trypsin_dom"/>
</dbReference>
<reference evidence="7" key="5">
    <citation type="submission" date="2025-09" db="UniProtKB">
        <authorList>
            <consortium name="Ensembl"/>
        </authorList>
    </citation>
    <scope>IDENTIFICATION</scope>
</reference>
<evidence type="ECO:0000259" key="6">
    <source>
        <dbReference type="PROSITE" id="PS50240"/>
    </source>
</evidence>
<protein>
    <recommendedName>
        <fullName evidence="6">Peptidase S1 domain-containing protein</fullName>
    </recommendedName>
</protein>
<dbReference type="SUPFAM" id="SSF50494">
    <property type="entry name" value="Trypsin-like serine proteases"/>
    <property type="match status" value="1"/>
</dbReference>
<dbReference type="InterPro" id="IPR043504">
    <property type="entry name" value="Peptidase_S1_PA_chymotrypsin"/>
</dbReference>
<keyword evidence="3" id="KW-0378">Hydrolase</keyword>